<dbReference type="HAMAP" id="MF_00191">
    <property type="entry name" value="IspH"/>
    <property type="match status" value="1"/>
</dbReference>
<feature type="binding site" evidence="5">
    <location>
        <position position="230"/>
    </location>
    <ligand>
        <name>isopentenyl diphosphate</name>
        <dbReference type="ChEBI" id="CHEBI:128769"/>
    </ligand>
</feature>
<dbReference type="CDD" id="cd13944">
    <property type="entry name" value="lytB_ispH"/>
    <property type="match status" value="1"/>
</dbReference>
<sequence>MAKNIKLAKHAGFCYGVKRAVETTKKLKSQNPEKNICVLGELIHNSQVIKELENLGIKTIDTLPQKGDGTCVIRSHGASLEVLKEIEDKGFEIVDLTCPDVKKVQNKAIELALEGYFVIILGRAEHPEVMAISSNARSHAKNPEDVFVAENLDSIKEIEEKIKKQDKIGIVVQTTQRVEYLNEVVDYLRTFCKDIRIMNTICASTSLRQNEAKTLAQESDLMVVVGSKKSANTTHLAEILSHITKTIHIETDIELDKYQDLVKNAKNIGVTAGASTPDYIINKVLEKLSKGE</sequence>
<evidence type="ECO:0000256" key="4">
    <source>
        <dbReference type="ARBA" id="ARBA00023014"/>
    </source>
</evidence>
<name>A0A9D1FIZ8_9BACT</name>
<feature type="binding site" evidence="5">
    <location>
        <position position="230"/>
    </location>
    <ligand>
        <name>(2E)-4-hydroxy-3-methylbut-2-enyl diphosphate</name>
        <dbReference type="ChEBI" id="CHEBI:128753"/>
    </ligand>
</feature>
<feature type="binding site" evidence="5">
    <location>
        <position position="44"/>
    </location>
    <ligand>
        <name>dimethylallyl diphosphate</name>
        <dbReference type="ChEBI" id="CHEBI:57623"/>
    </ligand>
</feature>
<dbReference type="EC" id="1.17.7.4" evidence="5"/>
<feature type="binding site" evidence="5">
    <location>
        <position position="126"/>
    </location>
    <ligand>
        <name>(2E)-4-hydroxy-3-methylbut-2-enyl diphosphate</name>
        <dbReference type="ChEBI" id="CHEBI:128753"/>
    </ligand>
</feature>
<dbReference type="GO" id="GO:0050992">
    <property type="term" value="P:dimethylallyl diphosphate biosynthetic process"/>
    <property type="evidence" value="ECO:0007669"/>
    <property type="project" value="UniProtKB-UniRule"/>
</dbReference>
<feature type="binding site" evidence="5">
    <location>
        <position position="14"/>
    </location>
    <ligand>
        <name>[4Fe-4S] cluster</name>
        <dbReference type="ChEBI" id="CHEBI:49883"/>
    </ligand>
</feature>
<dbReference type="Proteomes" id="UP000886865">
    <property type="component" value="Unassembled WGS sequence"/>
</dbReference>
<feature type="binding site" evidence="5">
    <location>
        <position position="275"/>
    </location>
    <ligand>
        <name>dimethylallyl diphosphate</name>
        <dbReference type="ChEBI" id="CHEBI:57623"/>
    </ligand>
</feature>
<evidence type="ECO:0000313" key="6">
    <source>
        <dbReference type="EMBL" id="HIS74070.1"/>
    </source>
</evidence>
<evidence type="ECO:0000256" key="2">
    <source>
        <dbReference type="ARBA" id="ARBA00022723"/>
    </source>
</evidence>
<dbReference type="GO" id="GO:0051745">
    <property type="term" value="F:4-hydroxy-3-methylbut-2-enyl diphosphate reductase activity"/>
    <property type="evidence" value="ECO:0007669"/>
    <property type="project" value="UniProtKB-UniRule"/>
</dbReference>
<comment type="pathway">
    <text evidence="5">Isoprenoid biosynthesis; isopentenyl diphosphate biosynthesis via DXP pathway; isopentenyl diphosphate from 1-deoxy-D-xylulose 5-phosphate: step 6/6.</text>
</comment>
<gene>
    <name evidence="5 6" type="primary">ispH</name>
    <name evidence="6" type="ORF">IAA86_03510</name>
</gene>
<feature type="binding site" evidence="5">
    <location>
        <position position="275"/>
    </location>
    <ligand>
        <name>isopentenyl diphosphate</name>
        <dbReference type="ChEBI" id="CHEBI:128769"/>
    </ligand>
</feature>
<dbReference type="InterPro" id="IPR003451">
    <property type="entry name" value="LytB/IspH"/>
</dbReference>
<comment type="caution">
    <text evidence="6">The sequence shown here is derived from an EMBL/GenBank/DDBJ whole genome shotgun (WGS) entry which is preliminary data.</text>
</comment>
<comment type="cofactor">
    <cofactor evidence="5">
        <name>[4Fe-4S] cluster</name>
        <dbReference type="ChEBI" id="CHEBI:49883"/>
    </cofactor>
    <text evidence="5">Binds 1 [4Fe-4S] cluster per subunit.</text>
</comment>
<organism evidence="6 7">
    <name type="scientific">Candidatus Galligastranaerophilus intestinavium</name>
    <dbReference type="NCBI Taxonomy" id="2840836"/>
    <lineage>
        <taxon>Bacteria</taxon>
        <taxon>Candidatus Galligastranaerophilus</taxon>
    </lineage>
</organism>
<feature type="binding site" evidence="5">
    <location>
        <position position="202"/>
    </location>
    <ligand>
        <name>[4Fe-4S] cluster</name>
        <dbReference type="ChEBI" id="CHEBI:49883"/>
    </ligand>
</feature>
<dbReference type="EMBL" id="DVJQ01000030">
    <property type="protein sequence ID" value="HIS74070.1"/>
    <property type="molecule type" value="Genomic_DNA"/>
</dbReference>
<dbReference type="NCBIfam" id="TIGR00216">
    <property type="entry name" value="ispH_lytB"/>
    <property type="match status" value="1"/>
</dbReference>
<dbReference type="PANTHER" id="PTHR30426:SF0">
    <property type="entry name" value="4-HYDROXY-3-METHYLBUT-2-ENYL DIPHOSPHATE REDUCTASE"/>
    <property type="match status" value="1"/>
</dbReference>
<protein>
    <recommendedName>
        <fullName evidence="5">4-hydroxy-3-methylbut-2-enyl diphosphate reductase</fullName>
        <shortName evidence="5">HMBPP reductase</shortName>
        <ecNumber evidence="5">1.17.7.4</ecNumber>
    </recommendedName>
</protein>
<comment type="similarity">
    <text evidence="5">Belongs to the IspH family.</text>
</comment>
<feature type="binding site" evidence="5">
    <location>
        <position position="44"/>
    </location>
    <ligand>
        <name>(2E)-4-hydroxy-3-methylbut-2-enyl diphosphate</name>
        <dbReference type="ChEBI" id="CHEBI:128753"/>
    </ligand>
</feature>
<keyword evidence="1 5" id="KW-0004">4Fe-4S</keyword>
<dbReference type="GO" id="GO:0019288">
    <property type="term" value="P:isopentenyl diphosphate biosynthetic process, methylerythritol 4-phosphate pathway"/>
    <property type="evidence" value="ECO:0007669"/>
    <property type="project" value="UniProtKB-UniRule"/>
</dbReference>
<comment type="catalytic activity">
    <reaction evidence="5">
        <text>isopentenyl diphosphate + 2 oxidized [2Fe-2S]-[ferredoxin] + H2O = (2E)-4-hydroxy-3-methylbut-2-enyl diphosphate + 2 reduced [2Fe-2S]-[ferredoxin] + 2 H(+)</text>
        <dbReference type="Rhea" id="RHEA:24488"/>
        <dbReference type="Rhea" id="RHEA-COMP:10000"/>
        <dbReference type="Rhea" id="RHEA-COMP:10001"/>
        <dbReference type="ChEBI" id="CHEBI:15377"/>
        <dbReference type="ChEBI" id="CHEBI:15378"/>
        <dbReference type="ChEBI" id="CHEBI:33737"/>
        <dbReference type="ChEBI" id="CHEBI:33738"/>
        <dbReference type="ChEBI" id="CHEBI:128753"/>
        <dbReference type="ChEBI" id="CHEBI:128769"/>
        <dbReference type="EC" id="1.17.7.4"/>
    </reaction>
</comment>
<feature type="binding site" evidence="5">
    <location>
        <position position="76"/>
    </location>
    <ligand>
        <name>dimethylallyl diphosphate</name>
        <dbReference type="ChEBI" id="CHEBI:57623"/>
    </ligand>
</feature>
<dbReference type="GO" id="GO:0046872">
    <property type="term" value="F:metal ion binding"/>
    <property type="evidence" value="ECO:0007669"/>
    <property type="project" value="UniProtKB-KW"/>
</dbReference>
<reference evidence="6" key="2">
    <citation type="journal article" date="2021" name="PeerJ">
        <title>Extensive microbial diversity within the chicken gut microbiome revealed by metagenomics and culture.</title>
        <authorList>
            <person name="Gilroy R."/>
            <person name="Ravi A."/>
            <person name="Getino M."/>
            <person name="Pursley I."/>
            <person name="Horton D.L."/>
            <person name="Alikhan N.F."/>
            <person name="Baker D."/>
            <person name="Gharbi K."/>
            <person name="Hall N."/>
            <person name="Watson M."/>
            <person name="Adriaenssens E.M."/>
            <person name="Foster-Nyarko E."/>
            <person name="Jarju S."/>
            <person name="Secka A."/>
            <person name="Antonio M."/>
            <person name="Oren A."/>
            <person name="Chaudhuri R.R."/>
            <person name="La Ragione R."/>
            <person name="Hildebrand F."/>
            <person name="Pallen M.J."/>
        </authorList>
    </citation>
    <scope>NUCLEOTIDE SEQUENCE</scope>
    <source>
        <strain evidence="6">CHK152-2871</strain>
    </source>
</reference>
<feature type="binding site" evidence="5">
    <location>
        <position position="232"/>
    </location>
    <ligand>
        <name>(2E)-4-hydroxy-3-methylbut-2-enyl diphosphate</name>
        <dbReference type="ChEBI" id="CHEBI:128753"/>
    </ligand>
</feature>
<evidence type="ECO:0000256" key="5">
    <source>
        <dbReference type="HAMAP-Rule" id="MF_00191"/>
    </source>
</evidence>
<proteinExistence type="inferred from homology"/>
<feature type="active site" description="Proton donor" evidence="5">
    <location>
        <position position="128"/>
    </location>
</feature>
<comment type="caution">
    <text evidence="5">Lacks conserved residue(s) required for the propagation of feature annotation.</text>
</comment>
<keyword evidence="3 5" id="KW-0408">Iron</keyword>
<feature type="binding site" evidence="5">
    <location>
        <position position="44"/>
    </location>
    <ligand>
        <name>isopentenyl diphosphate</name>
        <dbReference type="ChEBI" id="CHEBI:128769"/>
    </ligand>
</feature>
<comment type="pathway">
    <text evidence="5">Isoprenoid biosynthesis; dimethylallyl diphosphate biosynthesis; dimethylallyl diphosphate from (2E)-4-hydroxy-3-methylbutenyl diphosphate: step 1/1.</text>
</comment>
<keyword evidence="5 6" id="KW-0560">Oxidoreductase</keyword>
<feature type="binding site" evidence="5">
    <location>
        <position position="174"/>
    </location>
    <ligand>
        <name>(2E)-4-hydroxy-3-methylbut-2-enyl diphosphate</name>
        <dbReference type="ChEBI" id="CHEBI:128753"/>
    </ligand>
</feature>
<accession>A0A9D1FIZ8</accession>
<feature type="binding site" evidence="5">
    <location>
        <position position="232"/>
    </location>
    <ligand>
        <name>dimethylallyl diphosphate</name>
        <dbReference type="ChEBI" id="CHEBI:57623"/>
    </ligand>
</feature>
<keyword evidence="2 5" id="KW-0479">Metal-binding</keyword>
<feature type="binding site" evidence="5">
    <location>
        <position position="76"/>
    </location>
    <ligand>
        <name>isopentenyl diphosphate</name>
        <dbReference type="ChEBI" id="CHEBI:128769"/>
    </ligand>
</feature>
<feature type="binding site" evidence="5">
    <location>
        <position position="126"/>
    </location>
    <ligand>
        <name>dimethylallyl diphosphate</name>
        <dbReference type="ChEBI" id="CHEBI:57623"/>
    </ligand>
</feature>
<dbReference type="Pfam" id="PF02401">
    <property type="entry name" value="LYTB"/>
    <property type="match status" value="1"/>
</dbReference>
<feature type="binding site" evidence="5">
    <location>
        <position position="230"/>
    </location>
    <ligand>
        <name>dimethylallyl diphosphate</name>
        <dbReference type="ChEBI" id="CHEBI:57623"/>
    </ligand>
</feature>
<feature type="binding site" evidence="5">
    <location>
        <position position="232"/>
    </location>
    <ligand>
        <name>isopentenyl diphosphate</name>
        <dbReference type="ChEBI" id="CHEBI:128769"/>
    </ligand>
</feature>
<comment type="catalytic activity">
    <reaction evidence="5">
        <text>dimethylallyl diphosphate + 2 oxidized [2Fe-2S]-[ferredoxin] + H2O = (2E)-4-hydroxy-3-methylbut-2-enyl diphosphate + 2 reduced [2Fe-2S]-[ferredoxin] + 2 H(+)</text>
        <dbReference type="Rhea" id="RHEA:24825"/>
        <dbReference type="Rhea" id="RHEA-COMP:10000"/>
        <dbReference type="Rhea" id="RHEA-COMP:10001"/>
        <dbReference type="ChEBI" id="CHEBI:15377"/>
        <dbReference type="ChEBI" id="CHEBI:15378"/>
        <dbReference type="ChEBI" id="CHEBI:33737"/>
        <dbReference type="ChEBI" id="CHEBI:33738"/>
        <dbReference type="ChEBI" id="CHEBI:57623"/>
        <dbReference type="ChEBI" id="CHEBI:128753"/>
        <dbReference type="EC" id="1.17.7.4"/>
    </reaction>
</comment>
<comment type="function">
    <text evidence="5">Catalyzes the conversion of 1-hydroxy-2-methyl-2-(E)-butenyl 4-diphosphate (HMBPP) into a mixture of isopentenyl diphosphate (IPP) and dimethylallyl diphosphate (DMAPP). Acts in the terminal step of the DOXP/MEP pathway for isoprenoid precursor biosynthesis.</text>
</comment>
<dbReference type="GO" id="GO:0016114">
    <property type="term" value="P:terpenoid biosynthetic process"/>
    <property type="evidence" value="ECO:0007669"/>
    <property type="project" value="UniProtKB-UniRule"/>
</dbReference>
<feature type="binding site" evidence="5">
    <location>
        <position position="126"/>
    </location>
    <ligand>
        <name>isopentenyl diphosphate</name>
        <dbReference type="ChEBI" id="CHEBI:128769"/>
    </ligand>
</feature>
<keyword evidence="4 5" id="KW-0411">Iron-sulfur</keyword>
<dbReference type="GO" id="GO:0051539">
    <property type="term" value="F:4 iron, 4 sulfur cluster binding"/>
    <property type="evidence" value="ECO:0007669"/>
    <property type="project" value="UniProtKB-UniRule"/>
</dbReference>
<dbReference type="Gene3D" id="3.40.50.11270">
    <property type="match status" value="1"/>
</dbReference>
<feature type="binding site" evidence="5">
    <location>
        <position position="275"/>
    </location>
    <ligand>
        <name>(2E)-4-hydroxy-3-methylbut-2-enyl diphosphate</name>
        <dbReference type="ChEBI" id="CHEBI:128753"/>
    </ligand>
</feature>
<feature type="binding site" evidence="5">
    <location>
        <position position="98"/>
    </location>
    <ligand>
        <name>[4Fe-4S] cluster</name>
        <dbReference type="ChEBI" id="CHEBI:49883"/>
    </ligand>
</feature>
<keyword evidence="5" id="KW-0414">Isoprene biosynthesis</keyword>
<reference evidence="6" key="1">
    <citation type="submission" date="2020-10" db="EMBL/GenBank/DDBJ databases">
        <authorList>
            <person name="Gilroy R."/>
        </authorList>
    </citation>
    <scope>NUCLEOTIDE SEQUENCE</scope>
    <source>
        <strain evidence="6">CHK152-2871</strain>
    </source>
</reference>
<evidence type="ECO:0000256" key="3">
    <source>
        <dbReference type="ARBA" id="ARBA00023004"/>
    </source>
</evidence>
<dbReference type="PANTHER" id="PTHR30426">
    <property type="entry name" value="4-HYDROXY-3-METHYLBUT-2-ENYL DIPHOSPHATE REDUCTASE"/>
    <property type="match status" value="1"/>
</dbReference>
<dbReference type="Gene3D" id="3.40.1010.20">
    <property type="entry name" value="4-hydroxy-3-methylbut-2-enyl diphosphate reductase, catalytic domain"/>
    <property type="match status" value="2"/>
</dbReference>
<evidence type="ECO:0000313" key="7">
    <source>
        <dbReference type="Proteomes" id="UP000886865"/>
    </source>
</evidence>
<evidence type="ECO:0000256" key="1">
    <source>
        <dbReference type="ARBA" id="ARBA00022485"/>
    </source>
</evidence>
<dbReference type="AlphaFoldDB" id="A0A9D1FIZ8"/>
<feature type="binding site" evidence="5">
    <location>
        <position position="76"/>
    </location>
    <ligand>
        <name>(2E)-4-hydroxy-3-methylbut-2-enyl diphosphate</name>
        <dbReference type="ChEBI" id="CHEBI:128753"/>
    </ligand>
</feature>